<protein>
    <submittedName>
        <fullName evidence="1">Uncharacterized protein</fullName>
    </submittedName>
</protein>
<dbReference type="Proteomes" id="UP000182444">
    <property type="component" value="Chromosome 1F"/>
</dbReference>
<dbReference type="EMBL" id="CP017558">
    <property type="protein sequence ID" value="AOW07331.1"/>
    <property type="molecule type" value="Genomic_DNA"/>
</dbReference>
<dbReference type="AlphaFoldDB" id="A0A1D8NNW2"/>
<dbReference type="RefSeq" id="XP_068139525.1">
    <property type="nucleotide sequence ID" value="XM_068283424.1"/>
</dbReference>
<accession>A0A1D8NNW2</accession>
<dbReference type="GeneID" id="94584003"/>
<reference evidence="1 2" key="1">
    <citation type="journal article" date="2016" name="PLoS ONE">
        <title>Sequence Assembly of Yarrowia lipolytica Strain W29/CLIB89 Shows Transposable Element Diversity.</title>
        <authorList>
            <person name="Magnan C."/>
            <person name="Yu J."/>
            <person name="Chang I."/>
            <person name="Jahn E."/>
            <person name="Kanomata Y."/>
            <person name="Wu J."/>
            <person name="Zeller M."/>
            <person name="Oakes M."/>
            <person name="Baldi P."/>
            <person name="Sandmeyer S."/>
        </authorList>
    </citation>
    <scope>NUCLEOTIDE SEQUENCE [LARGE SCALE GENOMIC DNA]</scope>
    <source>
        <strain evidence="2">CLIB89(W29)</strain>
    </source>
</reference>
<organism evidence="1 2">
    <name type="scientific">Yarrowia lipolytica</name>
    <name type="common">Candida lipolytica</name>
    <dbReference type="NCBI Taxonomy" id="4952"/>
    <lineage>
        <taxon>Eukaryota</taxon>
        <taxon>Fungi</taxon>
        <taxon>Dikarya</taxon>
        <taxon>Ascomycota</taxon>
        <taxon>Saccharomycotina</taxon>
        <taxon>Dipodascomycetes</taxon>
        <taxon>Dipodascales</taxon>
        <taxon>Dipodascales incertae sedis</taxon>
        <taxon>Yarrowia</taxon>
    </lineage>
</organism>
<evidence type="ECO:0000313" key="2">
    <source>
        <dbReference type="Proteomes" id="UP000182444"/>
    </source>
</evidence>
<gene>
    <name evidence="1" type="ORF">YALI1_F23560g</name>
</gene>
<dbReference type="VEuPathDB" id="FungiDB:YALI1_F23560g"/>
<name>A0A1D8NNW2_YARLL</name>
<evidence type="ECO:0000313" key="1">
    <source>
        <dbReference type="EMBL" id="AOW07331.1"/>
    </source>
</evidence>
<proteinExistence type="predicted"/>
<sequence>MLYSYDRICNMCRCKTRFDRGSINFHLLVGGGSVEKDMSEIRVVEGGRWKVEDMGLAPPRNTANINIEYRISSHTGLSESRSIKIVCGGEKNALLGEGNV</sequence>